<dbReference type="PANTHER" id="PTHR48079">
    <property type="entry name" value="PROTEIN YEEZ"/>
    <property type="match status" value="1"/>
</dbReference>
<proteinExistence type="predicted"/>
<evidence type="ECO:0000313" key="1">
    <source>
        <dbReference type="EMBL" id="MCL9809639.1"/>
    </source>
</evidence>
<dbReference type="PANTHER" id="PTHR48079:SF6">
    <property type="entry name" value="NAD(P)-BINDING DOMAIN-CONTAINING PROTEIN-RELATED"/>
    <property type="match status" value="1"/>
</dbReference>
<dbReference type="InterPro" id="IPR036291">
    <property type="entry name" value="NAD(P)-bd_dom_sf"/>
</dbReference>
<dbReference type="Gene3D" id="3.40.50.720">
    <property type="entry name" value="NAD(P)-binding Rossmann-like Domain"/>
    <property type="match status" value="1"/>
</dbReference>
<dbReference type="Proteomes" id="UP001317191">
    <property type="component" value="Unassembled WGS sequence"/>
</dbReference>
<gene>
    <name evidence="1" type="ORF">NAT50_09740</name>
</gene>
<dbReference type="EMBL" id="JAMLJM010000007">
    <property type="protein sequence ID" value="MCL9809639.1"/>
    <property type="molecule type" value="Genomic_DNA"/>
</dbReference>
<dbReference type="CDD" id="cd05266">
    <property type="entry name" value="SDR_a4"/>
    <property type="match status" value="1"/>
</dbReference>
<protein>
    <submittedName>
        <fullName evidence="1">SDR family oxidoreductase</fullName>
    </submittedName>
</protein>
<dbReference type="SUPFAM" id="SSF51735">
    <property type="entry name" value="NAD(P)-binding Rossmann-fold domains"/>
    <property type="match status" value="1"/>
</dbReference>
<comment type="caution">
    <text evidence="1">The sequence shown here is derived from an EMBL/GenBank/DDBJ whole genome shotgun (WGS) entry which is preliminary data.</text>
</comment>
<evidence type="ECO:0000313" key="2">
    <source>
        <dbReference type="Proteomes" id="UP001317191"/>
    </source>
</evidence>
<reference evidence="1 2" key="1">
    <citation type="submission" date="2022-05" db="EMBL/GenBank/DDBJ databases">
        <title>Flavobacterium sp., isolated from activated sludge.</title>
        <authorList>
            <person name="Ran Q."/>
        </authorList>
    </citation>
    <scope>NUCLEOTIDE SEQUENCE [LARGE SCALE GENOMIC DNA]</scope>
    <source>
        <strain evidence="1 2">HXWNR70</strain>
    </source>
</reference>
<sequence>MKQISILGCGWLGLPLGASLAEKGIIVKGSTTSLDKKEVLEKAHIIPYIIHLKEDQVEGPFAEFLQNSTLLIIAVPPKLRGDNSENFVAKIRNLIPFIESSSIEKILFISSTSTYGESDSLVTEATLPIPETESGKQLVQIEQLLLQNKQFKTTILRLAGLIGKDRHPVKYLAGRNHLENPSAPVNLIHFEDCINIIQTILEKEIWDEGIFNVAAPFHPSREEYYTSKAKELGLPLPQFSSEKDTSKGKVIISEKLEKVLNYSFNLDLY</sequence>
<organism evidence="1 2">
    <name type="scientific">Flavobacterium luminosum</name>
    <dbReference type="NCBI Taxonomy" id="2949086"/>
    <lineage>
        <taxon>Bacteria</taxon>
        <taxon>Pseudomonadati</taxon>
        <taxon>Bacteroidota</taxon>
        <taxon>Flavobacteriia</taxon>
        <taxon>Flavobacteriales</taxon>
        <taxon>Flavobacteriaceae</taxon>
        <taxon>Flavobacterium</taxon>
    </lineage>
</organism>
<name>A0ABT0TRF9_9FLAO</name>
<keyword evidence="2" id="KW-1185">Reference proteome</keyword>
<dbReference type="RefSeq" id="WP_250593089.1">
    <property type="nucleotide sequence ID" value="NZ_JAMLJM010000007.1"/>
</dbReference>
<accession>A0ABT0TRF9</accession>
<dbReference type="InterPro" id="IPR051783">
    <property type="entry name" value="NAD(P)-dependent_oxidoreduct"/>
</dbReference>